<organism evidence="1 2">
    <name type="scientific">Pisum sativum</name>
    <name type="common">Garden pea</name>
    <name type="synonym">Lathyrus oleraceus</name>
    <dbReference type="NCBI Taxonomy" id="3888"/>
    <lineage>
        <taxon>Eukaryota</taxon>
        <taxon>Viridiplantae</taxon>
        <taxon>Streptophyta</taxon>
        <taxon>Embryophyta</taxon>
        <taxon>Tracheophyta</taxon>
        <taxon>Spermatophyta</taxon>
        <taxon>Magnoliopsida</taxon>
        <taxon>eudicotyledons</taxon>
        <taxon>Gunneridae</taxon>
        <taxon>Pentapetalae</taxon>
        <taxon>rosids</taxon>
        <taxon>fabids</taxon>
        <taxon>Fabales</taxon>
        <taxon>Fabaceae</taxon>
        <taxon>Papilionoideae</taxon>
        <taxon>50 kb inversion clade</taxon>
        <taxon>NPAAA clade</taxon>
        <taxon>Hologalegina</taxon>
        <taxon>IRL clade</taxon>
        <taxon>Fabeae</taxon>
        <taxon>Lathyrus</taxon>
    </lineage>
</organism>
<gene>
    <name evidence="1" type="ORF">KIW84_050631</name>
</gene>
<evidence type="ECO:0000313" key="1">
    <source>
        <dbReference type="EMBL" id="KAI5403118.1"/>
    </source>
</evidence>
<dbReference type="Gramene" id="Psat05G0063100-T1">
    <property type="protein sequence ID" value="KAI5403118.1"/>
    <property type="gene ID" value="KIW84_050631"/>
</dbReference>
<keyword evidence="2" id="KW-1185">Reference proteome</keyword>
<reference evidence="1 2" key="1">
    <citation type="journal article" date="2022" name="Nat. Genet.">
        <title>Improved pea reference genome and pan-genome highlight genomic features and evolutionary characteristics.</title>
        <authorList>
            <person name="Yang T."/>
            <person name="Liu R."/>
            <person name="Luo Y."/>
            <person name="Hu S."/>
            <person name="Wang D."/>
            <person name="Wang C."/>
            <person name="Pandey M.K."/>
            <person name="Ge S."/>
            <person name="Xu Q."/>
            <person name="Li N."/>
            <person name="Li G."/>
            <person name="Huang Y."/>
            <person name="Saxena R.K."/>
            <person name="Ji Y."/>
            <person name="Li M."/>
            <person name="Yan X."/>
            <person name="He Y."/>
            <person name="Liu Y."/>
            <person name="Wang X."/>
            <person name="Xiang C."/>
            <person name="Varshney R.K."/>
            <person name="Ding H."/>
            <person name="Gao S."/>
            <person name="Zong X."/>
        </authorList>
    </citation>
    <scope>NUCLEOTIDE SEQUENCE [LARGE SCALE GENOMIC DNA]</scope>
    <source>
        <strain evidence="1 2">cv. Zhongwan 6</strain>
    </source>
</reference>
<name>A0A9D5ACM5_PEA</name>
<comment type="caution">
    <text evidence="1">The sequence shown here is derived from an EMBL/GenBank/DDBJ whole genome shotgun (WGS) entry which is preliminary data.</text>
</comment>
<dbReference type="AlphaFoldDB" id="A0A9D5ACM5"/>
<sequence length="122" mass="13643">MDSKKREELDLRTSSIIYMSLANNILVKVLGTSETLSFEEVAGKIIYEERIMKGEDNNSSNSVLVARGRPCVKKHNETGAKCWKYGKITHVKCKCSDWAMLEKVSESNANNVSLTLGDDDLL</sequence>
<protein>
    <submittedName>
        <fullName evidence="1">Uncharacterized protein</fullName>
    </submittedName>
</protein>
<proteinExistence type="predicted"/>
<dbReference type="EMBL" id="JAMSHJ010000005">
    <property type="protein sequence ID" value="KAI5403118.1"/>
    <property type="molecule type" value="Genomic_DNA"/>
</dbReference>
<dbReference type="Proteomes" id="UP001058974">
    <property type="component" value="Chromosome 5"/>
</dbReference>
<accession>A0A9D5ACM5</accession>
<evidence type="ECO:0000313" key="2">
    <source>
        <dbReference type="Proteomes" id="UP001058974"/>
    </source>
</evidence>